<dbReference type="PROSITE" id="PS50262">
    <property type="entry name" value="G_PROTEIN_RECEP_F1_2"/>
    <property type="match status" value="1"/>
</dbReference>
<feature type="transmembrane region" description="Helical" evidence="5">
    <location>
        <begin position="125"/>
        <end position="149"/>
    </location>
</feature>
<keyword evidence="3 5" id="KW-1133">Transmembrane helix</keyword>
<dbReference type="OrthoDB" id="6269383at2759"/>
<feature type="transmembrane region" description="Helical" evidence="5">
    <location>
        <begin position="87"/>
        <end position="105"/>
    </location>
</feature>
<keyword evidence="4 5" id="KW-0472">Membrane</keyword>
<dbReference type="PANTHER" id="PTHR45698">
    <property type="entry name" value="TRACE AMINE-ASSOCIATED RECEPTOR 19N-RELATED"/>
    <property type="match status" value="1"/>
</dbReference>
<evidence type="ECO:0000256" key="1">
    <source>
        <dbReference type="ARBA" id="ARBA00004370"/>
    </source>
</evidence>
<keyword evidence="8" id="KW-1185">Reference proteome</keyword>
<feature type="domain" description="G-protein coupled receptors family 1 profile" evidence="6">
    <location>
        <begin position="23"/>
        <end position="281"/>
    </location>
</feature>
<dbReference type="SUPFAM" id="SSF81321">
    <property type="entry name" value="Family A G protein-coupled receptor-like"/>
    <property type="match status" value="1"/>
</dbReference>
<dbReference type="PRINTS" id="PR00237">
    <property type="entry name" value="GPCRRHODOPSN"/>
</dbReference>
<dbReference type="CDD" id="cd00637">
    <property type="entry name" value="7tm_classA_rhodopsin-like"/>
    <property type="match status" value="1"/>
</dbReference>
<dbReference type="Gene3D" id="1.20.1070.10">
    <property type="entry name" value="Rhodopsin 7-helix transmembrane proteins"/>
    <property type="match status" value="1"/>
</dbReference>
<dbReference type="Proteomes" id="UP000272942">
    <property type="component" value="Unassembled WGS sequence"/>
</dbReference>
<sequence length="311" mass="35476">MSVDSAIGLKVFYAFVTSVGCVLNVGLFILLQHFQLSSKLTLILLRIQAIADAISCLFSTLMCVLKSRQTGDTVTDLITCHLWDSQLFYWISVVLSTSNLIWITVDRLWATVYAATYKLNFHRYLVVSSVITFIYTASLAIPVSLLVQYRNGSCIAMSLVTTEDAFYSNYVHPYVWLIFYYFLPSLVMLGVHFRIIFFMRRLIRKSNTIIPAVQQQEQRIMRSFTICTYGFAVSLFAAHAYGTFYYVVETTNTLFYEPGSPNQLLSVFLTTLNSCINPVILILTLPSLRQKSKELFCSCWRRSTKKPEAGE</sequence>
<feature type="transmembrane region" description="Helical" evidence="5">
    <location>
        <begin position="174"/>
        <end position="199"/>
    </location>
</feature>
<dbReference type="PANTHER" id="PTHR45698:SF1">
    <property type="entry name" value="TRACE AMINE-ASSOCIATED RECEPTOR 13C-LIKE"/>
    <property type="match status" value="1"/>
</dbReference>
<evidence type="ECO:0000259" key="6">
    <source>
        <dbReference type="PROSITE" id="PS50262"/>
    </source>
</evidence>
<organism evidence="9">
    <name type="scientific">Echinostoma caproni</name>
    <dbReference type="NCBI Taxonomy" id="27848"/>
    <lineage>
        <taxon>Eukaryota</taxon>
        <taxon>Metazoa</taxon>
        <taxon>Spiralia</taxon>
        <taxon>Lophotrochozoa</taxon>
        <taxon>Platyhelminthes</taxon>
        <taxon>Trematoda</taxon>
        <taxon>Digenea</taxon>
        <taxon>Plagiorchiida</taxon>
        <taxon>Echinostomata</taxon>
        <taxon>Echinostomatoidea</taxon>
        <taxon>Echinostomatidae</taxon>
        <taxon>Echinostoma</taxon>
    </lineage>
</organism>
<dbReference type="GO" id="GO:0016020">
    <property type="term" value="C:membrane"/>
    <property type="evidence" value="ECO:0007669"/>
    <property type="project" value="UniProtKB-SubCell"/>
</dbReference>
<feature type="transmembrane region" description="Helical" evidence="5">
    <location>
        <begin position="12"/>
        <end position="31"/>
    </location>
</feature>
<dbReference type="Pfam" id="PF00001">
    <property type="entry name" value="7tm_1"/>
    <property type="match status" value="1"/>
</dbReference>
<evidence type="ECO:0000313" key="8">
    <source>
        <dbReference type="Proteomes" id="UP000272942"/>
    </source>
</evidence>
<dbReference type="EMBL" id="UZAN01042064">
    <property type="protein sequence ID" value="VDP74880.1"/>
    <property type="molecule type" value="Genomic_DNA"/>
</dbReference>
<dbReference type="GO" id="GO:0004930">
    <property type="term" value="F:G protein-coupled receptor activity"/>
    <property type="evidence" value="ECO:0007669"/>
    <property type="project" value="InterPro"/>
</dbReference>
<evidence type="ECO:0000313" key="7">
    <source>
        <dbReference type="EMBL" id="VDP74880.1"/>
    </source>
</evidence>
<evidence type="ECO:0000313" key="9">
    <source>
        <dbReference type="WBParaSite" id="ECPE_0000522901-mRNA-1"/>
    </source>
</evidence>
<reference evidence="9" key="1">
    <citation type="submission" date="2016-06" db="UniProtKB">
        <authorList>
            <consortium name="WormBaseParasite"/>
        </authorList>
    </citation>
    <scope>IDENTIFICATION</scope>
</reference>
<keyword evidence="2 5" id="KW-0812">Transmembrane</keyword>
<feature type="transmembrane region" description="Helical" evidence="5">
    <location>
        <begin position="220"/>
        <end position="244"/>
    </location>
</feature>
<evidence type="ECO:0000256" key="3">
    <source>
        <dbReference type="ARBA" id="ARBA00022989"/>
    </source>
</evidence>
<accession>A0A183AE32</accession>
<comment type="subcellular location">
    <subcellularLocation>
        <location evidence="1">Membrane</location>
    </subcellularLocation>
</comment>
<dbReference type="AlphaFoldDB" id="A0A183AE32"/>
<evidence type="ECO:0000256" key="5">
    <source>
        <dbReference type="SAM" id="Phobius"/>
    </source>
</evidence>
<dbReference type="InterPro" id="IPR000276">
    <property type="entry name" value="GPCR_Rhodpsn"/>
</dbReference>
<feature type="transmembrane region" description="Helical" evidence="5">
    <location>
        <begin position="264"/>
        <end position="285"/>
    </location>
</feature>
<proteinExistence type="predicted"/>
<evidence type="ECO:0000256" key="2">
    <source>
        <dbReference type="ARBA" id="ARBA00022692"/>
    </source>
</evidence>
<name>A0A183AE32_9TREM</name>
<dbReference type="InterPro" id="IPR017452">
    <property type="entry name" value="GPCR_Rhodpsn_7TM"/>
</dbReference>
<dbReference type="WBParaSite" id="ECPE_0000522901-mRNA-1">
    <property type="protein sequence ID" value="ECPE_0000522901-mRNA-1"/>
    <property type="gene ID" value="ECPE_0000522901"/>
</dbReference>
<reference evidence="7 8" key="2">
    <citation type="submission" date="2018-11" db="EMBL/GenBank/DDBJ databases">
        <authorList>
            <consortium name="Pathogen Informatics"/>
        </authorList>
    </citation>
    <scope>NUCLEOTIDE SEQUENCE [LARGE SCALE GENOMIC DNA]</scope>
    <source>
        <strain evidence="7 8">Egypt</strain>
    </source>
</reference>
<gene>
    <name evidence="7" type="ORF">ECPE_LOCUS5217</name>
</gene>
<evidence type="ECO:0000256" key="4">
    <source>
        <dbReference type="ARBA" id="ARBA00023136"/>
    </source>
</evidence>
<protein>
    <submittedName>
        <fullName evidence="9">G_PROTEIN_RECEP_F1_2 domain-containing protein</fullName>
    </submittedName>
</protein>